<dbReference type="Pfam" id="PF13473">
    <property type="entry name" value="Cupredoxin_1"/>
    <property type="match status" value="1"/>
</dbReference>
<evidence type="ECO:0000259" key="6">
    <source>
        <dbReference type="Pfam" id="PF07732"/>
    </source>
</evidence>
<reference evidence="8" key="1">
    <citation type="submission" date="2020-05" db="EMBL/GenBank/DDBJ databases">
        <authorList>
            <person name="Chiriac C."/>
            <person name="Salcher M."/>
            <person name="Ghai R."/>
            <person name="Kavagutti S V."/>
        </authorList>
    </citation>
    <scope>NUCLEOTIDE SEQUENCE</scope>
</reference>
<accession>A0A6J6HNB8</accession>
<dbReference type="GO" id="GO:0005507">
    <property type="term" value="F:copper ion binding"/>
    <property type="evidence" value="ECO:0007669"/>
    <property type="project" value="InterPro"/>
</dbReference>
<dbReference type="Gene3D" id="2.60.40.420">
    <property type="entry name" value="Cupredoxins - blue copper proteins"/>
    <property type="match status" value="3"/>
</dbReference>
<evidence type="ECO:0000256" key="1">
    <source>
        <dbReference type="ARBA" id="ARBA00022723"/>
    </source>
</evidence>
<evidence type="ECO:0000256" key="2">
    <source>
        <dbReference type="ARBA" id="ARBA00023002"/>
    </source>
</evidence>
<gene>
    <name evidence="8" type="ORF">UFOPK1835_01314</name>
</gene>
<dbReference type="AlphaFoldDB" id="A0A6J6HNB8"/>
<keyword evidence="4" id="KW-0812">Transmembrane</keyword>
<keyword evidence="3" id="KW-0186">Copper</keyword>
<feature type="domain" description="Plastocyanin-like" evidence="5">
    <location>
        <begin position="347"/>
        <end position="456"/>
    </location>
</feature>
<evidence type="ECO:0000259" key="7">
    <source>
        <dbReference type="Pfam" id="PF13473"/>
    </source>
</evidence>
<keyword evidence="4" id="KW-1133">Transmembrane helix</keyword>
<name>A0A6J6HNB8_9ZZZZ</name>
<dbReference type="InterPro" id="IPR008972">
    <property type="entry name" value="Cupredoxin"/>
</dbReference>
<dbReference type="InterPro" id="IPR028096">
    <property type="entry name" value="EfeO_Cupredoxin"/>
</dbReference>
<dbReference type="InterPro" id="IPR045087">
    <property type="entry name" value="Cu-oxidase_fam"/>
</dbReference>
<dbReference type="InterPro" id="IPR033138">
    <property type="entry name" value="Cu_oxidase_CS"/>
</dbReference>
<proteinExistence type="predicted"/>
<evidence type="ECO:0000256" key="4">
    <source>
        <dbReference type="SAM" id="Phobius"/>
    </source>
</evidence>
<keyword evidence="2" id="KW-0560">Oxidoreductase</keyword>
<protein>
    <submittedName>
        <fullName evidence="8">Unannotated protein</fullName>
    </submittedName>
</protein>
<evidence type="ECO:0000313" key="8">
    <source>
        <dbReference type="EMBL" id="CAB4614610.1"/>
    </source>
</evidence>
<feature type="domain" description="EfeO-type cupredoxin-like" evidence="7">
    <location>
        <begin position="38"/>
        <end position="123"/>
    </location>
</feature>
<dbReference type="InterPro" id="IPR011707">
    <property type="entry name" value="Cu-oxidase-like_N"/>
</dbReference>
<dbReference type="InterPro" id="IPR011706">
    <property type="entry name" value="Cu-oxidase_C"/>
</dbReference>
<dbReference type="SUPFAM" id="SSF49503">
    <property type="entry name" value="Cupredoxins"/>
    <property type="match status" value="3"/>
</dbReference>
<dbReference type="Pfam" id="PF07732">
    <property type="entry name" value="Cu-oxidase_3"/>
    <property type="match status" value="1"/>
</dbReference>
<dbReference type="EMBL" id="CAEZUP010000057">
    <property type="protein sequence ID" value="CAB4614610.1"/>
    <property type="molecule type" value="Genomic_DNA"/>
</dbReference>
<dbReference type="PROSITE" id="PS00079">
    <property type="entry name" value="MULTICOPPER_OXIDASE1"/>
    <property type="match status" value="1"/>
</dbReference>
<dbReference type="Pfam" id="PF07731">
    <property type="entry name" value="Cu-oxidase_2"/>
    <property type="match status" value="1"/>
</dbReference>
<dbReference type="PANTHER" id="PTHR11709:SF394">
    <property type="entry name" value="FI03373P-RELATED"/>
    <property type="match status" value="1"/>
</dbReference>
<evidence type="ECO:0000259" key="5">
    <source>
        <dbReference type="Pfam" id="PF07731"/>
    </source>
</evidence>
<dbReference type="PANTHER" id="PTHR11709">
    <property type="entry name" value="MULTI-COPPER OXIDASE"/>
    <property type="match status" value="1"/>
</dbReference>
<sequence length="472" mass="49504">MSPDPDRTVMSAFGALTAMAAFLLLVVGIVVVVNNDGSGSTTSTAPVTVTLKEYSITPVAINIPLGGSLTVVNGGTMIHNLAVTGGPTTPDIAAGKSSELDLSTLAVGTYEVTCTIPGHAAAGMTATLVVGESGSSSESSGGMAMTGATVDYAAMDKAMTQGAVDYLEAFTKYGTGVPTKGRGNQLLQPVANADGVKEINLEAAIIDWEVEPGKVVKAWSYNGMVPGPSIRVEPGDRLRITLKNSTPMAQDIHWHGISTPFGQDGVAPLTQPMIEPGETYTYEFTAPAYHEMGMYHAHNGGAISVVSGMYGQFQVGDVPLPNGKTVSGFKLPDNIKIAQAMPLVLNDAGTLGLSLNGKAFPATDPIVANVGETLQVTYHNEGLMCHPMHLHRVKQLVIEKDDWALDQPYFVDTLTICPGERYTVLITPTADEVGIWAYHCHILTHAESEKGLAYMVTVLVVPPVPPAGKSAS</sequence>
<organism evidence="8">
    <name type="scientific">freshwater metagenome</name>
    <dbReference type="NCBI Taxonomy" id="449393"/>
    <lineage>
        <taxon>unclassified sequences</taxon>
        <taxon>metagenomes</taxon>
        <taxon>ecological metagenomes</taxon>
    </lineage>
</organism>
<keyword evidence="4" id="KW-0472">Membrane</keyword>
<dbReference type="GO" id="GO:0016491">
    <property type="term" value="F:oxidoreductase activity"/>
    <property type="evidence" value="ECO:0007669"/>
    <property type="project" value="UniProtKB-KW"/>
</dbReference>
<feature type="transmembrane region" description="Helical" evidence="4">
    <location>
        <begin position="12"/>
        <end position="33"/>
    </location>
</feature>
<keyword evidence="1" id="KW-0479">Metal-binding</keyword>
<feature type="domain" description="Plastocyanin-like" evidence="6">
    <location>
        <begin position="209"/>
        <end position="316"/>
    </location>
</feature>
<evidence type="ECO:0000256" key="3">
    <source>
        <dbReference type="ARBA" id="ARBA00023008"/>
    </source>
</evidence>